<evidence type="ECO:0000313" key="3">
    <source>
        <dbReference type="Proteomes" id="UP000027002"/>
    </source>
</evidence>
<dbReference type="RefSeq" id="XP_042999384.1">
    <property type="nucleotide sequence ID" value="XM_043143451.1"/>
</dbReference>
<reference evidence="2" key="1">
    <citation type="submission" date="2020-03" db="EMBL/GenBank/DDBJ databases">
        <title>A mixture of massive structural variations and highly conserved coding sequences in Ustilaginoidea virens genome.</title>
        <authorList>
            <person name="Zhang K."/>
            <person name="Zhao Z."/>
            <person name="Zhang Z."/>
            <person name="Li Y."/>
            <person name="Hsiang T."/>
            <person name="Sun W."/>
        </authorList>
    </citation>
    <scope>NUCLEOTIDE SEQUENCE</scope>
    <source>
        <strain evidence="2">UV-8b</strain>
    </source>
</reference>
<protein>
    <submittedName>
        <fullName evidence="2">Uncharacterized protein</fullName>
    </submittedName>
</protein>
<evidence type="ECO:0000256" key="1">
    <source>
        <dbReference type="SAM" id="MobiDB-lite"/>
    </source>
</evidence>
<dbReference type="AlphaFoldDB" id="A0A8E5MJE6"/>
<dbReference type="KEGG" id="uvi:66066731"/>
<dbReference type="EMBL" id="CP072756">
    <property type="protein sequence ID" value="QUC21711.1"/>
    <property type="molecule type" value="Genomic_DNA"/>
</dbReference>
<sequence>MPANPAAPLLRRVDIFYRLQAVRYRPWETWSDCPAHSKWVMAQPPAGALQPSADSGASGSGGQFPGRVWTSSV</sequence>
<keyword evidence="3" id="KW-1185">Reference proteome</keyword>
<proteinExistence type="predicted"/>
<accession>A0A8E5MJE6</accession>
<name>A0A8E5MJE6_USTVR</name>
<evidence type="ECO:0000313" key="2">
    <source>
        <dbReference type="EMBL" id="QUC21711.1"/>
    </source>
</evidence>
<dbReference type="GeneID" id="66066731"/>
<dbReference type="Proteomes" id="UP000027002">
    <property type="component" value="Chromosome 4"/>
</dbReference>
<organism evidence="2 3">
    <name type="scientific">Ustilaginoidea virens</name>
    <name type="common">Rice false smut fungus</name>
    <name type="synonym">Villosiclava virens</name>
    <dbReference type="NCBI Taxonomy" id="1159556"/>
    <lineage>
        <taxon>Eukaryota</taxon>
        <taxon>Fungi</taxon>
        <taxon>Dikarya</taxon>
        <taxon>Ascomycota</taxon>
        <taxon>Pezizomycotina</taxon>
        <taxon>Sordariomycetes</taxon>
        <taxon>Hypocreomycetidae</taxon>
        <taxon>Hypocreales</taxon>
        <taxon>Clavicipitaceae</taxon>
        <taxon>Ustilaginoidea</taxon>
    </lineage>
</organism>
<feature type="region of interest" description="Disordered" evidence="1">
    <location>
        <begin position="46"/>
        <end position="73"/>
    </location>
</feature>
<gene>
    <name evidence="2" type="ORF">UV8b_05954</name>
</gene>